<evidence type="ECO:0000313" key="1">
    <source>
        <dbReference type="EMBL" id="MBN3050473.1"/>
    </source>
</evidence>
<dbReference type="Proteomes" id="UP000768524">
    <property type="component" value="Unassembled WGS sequence"/>
</dbReference>
<gene>
    <name evidence="1" type="ORF">H4F45_03015</name>
</gene>
<comment type="caution">
    <text evidence="1">The sequence shown here is derived from an EMBL/GenBank/DDBJ whole genome shotgun (WGS) entry which is preliminary data.</text>
</comment>
<evidence type="ECO:0000313" key="2">
    <source>
        <dbReference type="Proteomes" id="UP000768524"/>
    </source>
</evidence>
<reference evidence="1" key="1">
    <citation type="submission" date="2020-07" db="EMBL/GenBank/DDBJ databases">
        <title>A pangenomic view of the genus Pectobacterium provides insights into genome organization, phylogeny, and virulence.</title>
        <authorList>
            <person name="Jonkheer E."/>
            <person name="Brankovics B."/>
            <person name="Houwers I."/>
            <person name="Van Der Wolf J."/>
            <person name="Bonants P."/>
            <person name="Vreeburg R."/>
            <person name="Bollema R."/>
            <person name="De Haan J."/>
            <person name="Berke L."/>
            <person name="De Ridder D."/>
            <person name="Smit S."/>
            <person name="Van Der Lee T.A.J."/>
        </authorList>
    </citation>
    <scope>NUCLEOTIDE SEQUENCE</scope>
    <source>
        <strain evidence="1">NAK:433</strain>
    </source>
</reference>
<protein>
    <submittedName>
        <fullName evidence="1">Uncharacterized protein</fullName>
    </submittedName>
</protein>
<proteinExistence type="predicted"/>
<sequence length="409" mass="47845">MYKKFLLNKEKLFCLYKGYDLASILSFDIAFLVYGNSRSLWREIIKIFLAKDIRPPKTTDNILFSMGPYNRKDYDEILDYVMLQVGIKERFDIGMCKYKFKISFKGVIFSFKNIFFNHLILSFKVRLLLFFRMIHYINSIELLNNMEKEWGYNNYCSFCSADPFECILDSYFRLNKIKTYTLQHGLYVFSNSPQIDIIAFDNMVSDHILCWGEYTKNEFLKYGLPSDKIIVAGYPRSTQKLTPYVIPITPRILFLCARKIYDNENIKIMNILAEVKNEINIEVSVKTHPSLNSKKYKFLCEELELSFYDMDTVSKALASGDYDVIVTYNSSAYYDAYIGNRVVLKFVDDMNEILVDISNDTFSSSTEFINKLQLLTKLSASQIFWDNNADKLSHTVGVGINNYKDILRK</sequence>
<dbReference type="AlphaFoldDB" id="A0AAE2WCH7"/>
<organism evidence="1 2">
    <name type="scientific">Pectobacterium brasiliense</name>
    <dbReference type="NCBI Taxonomy" id="180957"/>
    <lineage>
        <taxon>Bacteria</taxon>
        <taxon>Pseudomonadati</taxon>
        <taxon>Pseudomonadota</taxon>
        <taxon>Gammaproteobacteria</taxon>
        <taxon>Enterobacterales</taxon>
        <taxon>Pectobacteriaceae</taxon>
        <taxon>Pectobacterium</taxon>
    </lineage>
</organism>
<dbReference type="EMBL" id="JACGEP010000007">
    <property type="protein sequence ID" value="MBN3050473.1"/>
    <property type="molecule type" value="Genomic_DNA"/>
</dbReference>
<name>A0AAE2WCH7_9GAMM</name>
<dbReference type="RefSeq" id="WP_205558963.1">
    <property type="nucleotide sequence ID" value="NZ_JACGEP010000007.1"/>
</dbReference>
<dbReference type="SUPFAM" id="SSF53756">
    <property type="entry name" value="UDP-Glycosyltransferase/glycogen phosphorylase"/>
    <property type="match status" value="1"/>
</dbReference>
<accession>A0AAE2WCH7</accession>